<reference evidence="1" key="1">
    <citation type="submission" date="2021-06" db="EMBL/GenBank/DDBJ databases">
        <title>An adapted protocol for Saccharibacteria cultivation: two new species join this phylum of Candidate Phyla Radiations.</title>
        <authorList>
            <person name="Ibrahim A."/>
            <person name="Maatouk M."/>
            <person name="Raoult D."/>
            <person name="Bittar F."/>
        </authorList>
    </citation>
    <scope>NUCLEOTIDE SEQUENCE</scope>
    <source>
        <strain evidence="1">IHU2</strain>
    </source>
</reference>
<name>A0A8F1SAS1_9BACT</name>
<evidence type="ECO:0000313" key="1">
    <source>
        <dbReference type="EMBL" id="QWQ31868.1"/>
    </source>
</evidence>
<keyword evidence="2" id="KW-1185">Reference proteome</keyword>
<dbReference type="EMBL" id="CP076459">
    <property type="protein sequence ID" value="QWQ31868.1"/>
    <property type="molecule type" value="Genomic_DNA"/>
</dbReference>
<sequence length="51" mass="5953">MVTGEKRQQLSWFLTLKIVAKIKTEKGKQTNKCDDKDESMRDLRIVVTNID</sequence>
<protein>
    <submittedName>
        <fullName evidence="1">Uncharacterized protein</fullName>
    </submittedName>
</protein>
<accession>A0A8F1SAS1</accession>
<dbReference type="Proteomes" id="UP000677117">
    <property type="component" value="Chromosome"/>
</dbReference>
<evidence type="ECO:0000313" key="2">
    <source>
        <dbReference type="Proteomes" id="UP000677117"/>
    </source>
</evidence>
<dbReference type="AlphaFoldDB" id="A0A8F1SAS1"/>
<proteinExistence type="predicted"/>
<gene>
    <name evidence="1" type="ORF">KOY49_01385</name>
</gene>
<dbReference type="KEGG" id="mvl:KOY49_01385"/>
<dbReference type="RefSeq" id="WP_232736410.1">
    <property type="nucleotide sequence ID" value="NZ_CP076459.1"/>
</dbReference>
<organism evidence="1 2">
    <name type="scientific">Candidatus Minimicrobia vallesae</name>
    <dbReference type="NCBI Taxonomy" id="2841264"/>
    <lineage>
        <taxon>Bacteria</taxon>
        <taxon>Candidatus Saccharimonadota</taxon>
        <taxon>Candidatus Saccharimonadota incertae sedis</taxon>
        <taxon>Candidatus Minimicrobia</taxon>
    </lineage>
</organism>